<feature type="transmembrane region" description="Helical" evidence="1">
    <location>
        <begin position="81"/>
        <end position="98"/>
    </location>
</feature>
<keyword evidence="1" id="KW-0812">Transmembrane</keyword>
<sequence length="190" mass="19491">MNSPSSAIAGWRKPAWIALLAAASVAFTLGFACATPLAAFAAIAALTMTRRDALLLVGLVWGANQCVGFGVLHYPWTVDCLAWGLALGVIALLSVFAAEFGAKRLIGRNGILASIAAFLAAFAVYEGLLFLTSIIVQSGVENYGPLIIGRIFAINAVAFVGLLAVSKLGASAGLVSAHSGQLAETTGRRG</sequence>
<gene>
    <name evidence="2" type="ORF">MTUNDRAET4_0116</name>
</gene>
<geneLocation type="plasmid" evidence="2 3">
    <name>3</name>
</geneLocation>
<reference evidence="2 3" key="1">
    <citation type="submission" date="2019-03" db="EMBL/GenBank/DDBJ databases">
        <authorList>
            <person name="Kox A.R. M."/>
        </authorList>
    </citation>
    <scope>NUCLEOTIDE SEQUENCE [LARGE SCALE GENOMIC DNA]</scope>
    <source>
        <strain evidence="2">MTUNDRAET4 annotated genome</strain>
        <plasmid evidence="3">3</plasmid>
    </source>
</reference>
<name>A0A4U8Z7P0_METTU</name>
<proteinExistence type="predicted"/>
<organism evidence="2 3">
    <name type="scientific">Methylocella tundrae</name>
    <dbReference type="NCBI Taxonomy" id="227605"/>
    <lineage>
        <taxon>Bacteria</taxon>
        <taxon>Pseudomonadati</taxon>
        <taxon>Pseudomonadota</taxon>
        <taxon>Alphaproteobacteria</taxon>
        <taxon>Hyphomicrobiales</taxon>
        <taxon>Beijerinckiaceae</taxon>
        <taxon>Methylocella</taxon>
    </lineage>
</organism>
<dbReference type="Proteomes" id="UP000294360">
    <property type="component" value="Plasmid 3"/>
</dbReference>
<protein>
    <submittedName>
        <fullName evidence="2">Uncharacterized protein</fullName>
    </submittedName>
</protein>
<dbReference type="EMBL" id="LR536452">
    <property type="protein sequence ID" value="VFU17577.1"/>
    <property type="molecule type" value="Genomic_DNA"/>
</dbReference>
<dbReference type="RefSeq" id="WP_197732049.1">
    <property type="nucleotide sequence ID" value="NZ_CP139087.1"/>
</dbReference>
<dbReference type="AlphaFoldDB" id="A0A4U8Z7P0"/>
<feature type="transmembrane region" description="Helical" evidence="1">
    <location>
        <begin position="53"/>
        <end position="75"/>
    </location>
</feature>
<keyword evidence="2" id="KW-0614">Plasmid</keyword>
<keyword evidence="1" id="KW-0472">Membrane</keyword>
<keyword evidence="1" id="KW-1133">Transmembrane helix</keyword>
<evidence type="ECO:0000256" key="1">
    <source>
        <dbReference type="SAM" id="Phobius"/>
    </source>
</evidence>
<feature type="transmembrane region" description="Helical" evidence="1">
    <location>
        <begin position="110"/>
        <end position="135"/>
    </location>
</feature>
<evidence type="ECO:0000313" key="3">
    <source>
        <dbReference type="Proteomes" id="UP000294360"/>
    </source>
</evidence>
<feature type="transmembrane region" description="Helical" evidence="1">
    <location>
        <begin position="15"/>
        <end position="46"/>
    </location>
</feature>
<evidence type="ECO:0000313" key="2">
    <source>
        <dbReference type="EMBL" id="VFU17577.1"/>
    </source>
</evidence>
<dbReference type="KEGG" id="mtun:MTUNDRAET4_0116.2"/>
<feature type="transmembrane region" description="Helical" evidence="1">
    <location>
        <begin position="147"/>
        <end position="165"/>
    </location>
</feature>
<accession>A0A4U8Z7P0</accession>